<protein>
    <submittedName>
        <fullName evidence="2">Uncharacterized protein</fullName>
    </submittedName>
</protein>
<organism evidence="2 3">
    <name type="scientific">Pseudolycoriella hygida</name>
    <dbReference type="NCBI Taxonomy" id="35572"/>
    <lineage>
        <taxon>Eukaryota</taxon>
        <taxon>Metazoa</taxon>
        <taxon>Ecdysozoa</taxon>
        <taxon>Arthropoda</taxon>
        <taxon>Hexapoda</taxon>
        <taxon>Insecta</taxon>
        <taxon>Pterygota</taxon>
        <taxon>Neoptera</taxon>
        <taxon>Endopterygota</taxon>
        <taxon>Diptera</taxon>
        <taxon>Nematocera</taxon>
        <taxon>Sciaroidea</taxon>
        <taxon>Sciaridae</taxon>
        <taxon>Pseudolycoriella</taxon>
    </lineage>
</organism>
<name>A0A9Q0RX41_9DIPT</name>
<feature type="region of interest" description="Disordered" evidence="1">
    <location>
        <begin position="123"/>
        <end position="154"/>
    </location>
</feature>
<feature type="non-terminal residue" evidence="2">
    <location>
        <position position="154"/>
    </location>
</feature>
<keyword evidence="3" id="KW-1185">Reference proteome</keyword>
<dbReference type="Proteomes" id="UP001151699">
    <property type="component" value="Chromosome X"/>
</dbReference>
<dbReference type="OrthoDB" id="7482953at2759"/>
<sequence>EQEPILMVKQKNNQQANKQQFPYPLERPENGLEANGQIYFKKDPFYGNNGLYNLGEEPVDPQGRVVNKGAFNFNRNDEKISSKLTRLTERPIAIAYTPTEPTNYYNHGDKFSMANHAGSVIPEIREESDDETDEFGNPSRGENYQKDFQAPFYP</sequence>
<evidence type="ECO:0000313" key="3">
    <source>
        <dbReference type="Proteomes" id="UP001151699"/>
    </source>
</evidence>
<gene>
    <name evidence="2" type="ORF">Bhyg_10140</name>
</gene>
<dbReference type="EMBL" id="WJQU01000003">
    <property type="protein sequence ID" value="KAJ6637410.1"/>
    <property type="molecule type" value="Genomic_DNA"/>
</dbReference>
<evidence type="ECO:0000313" key="2">
    <source>
        <dbReference type="EMBL" id="KAJ6637410.1"/>
    </source>
</evidence>
<accession>A0A9Q0RX41</accession>
<proteinExistence type="predicted"/>
<dbReference type="AlphaFoldDB" id="A0A9Q0RX41"/>
<reference evidence="2" key="1">
    <citation type="submission" date="2022-07" db="EMBL/GenBank/DDBJ databases">
        <authorList>
            <person name="Trinca V."/>
            <person name="Uliana J.V.C."/>
            <person name="Torres T.T."/>
            <person name="Ward R.J."/>
            <person name="Monesi N."/>
        </authorList>
    </citation>
    <scope>NUCLEOTIDE SEQUENCE</scope>
    <source>
        <strain evidence="2">HSMRA1968</strain>
        <tissue evidence="2">Whole embryos</tissue>
    </source>
</reference>
<comment type="caution">
    <text evidence="2">The sequence shown here is derived from an EMBL/GenBank/DDBJ whole genome shotgun (WGS) entry which is preliminary data.</text>
</comment>
<feature type="non-terminal residue" evidence="2">
    <location>
        <position position="1"/>
    </location>
</feature>
<evidence type="ECO:0000256" key="1">
    <source>
        <dbReference type="SAM" id="MobiDB-lite"/>
    </source>
</evidence>